<reference evidence="7" key="1">
    <citation type="journal article" date="2017" name="Clin. Infect. Dis.">
        <title>Simultaneous emergence of multidrug-resistant Candida auris on 3 continents confirmed by whole-genome sequencing and epidemiological analyses.</title>
        <authorList>
            <person name="Lockhart S.R."/>
            <person name="Etienne K.A."/>
            <person name="Vallabhaneni S."/>
            <person name="Farooqi J."/>
            <person name="Chowdhary A."/>
            <person name="Govender N.P."/>
            <person name="Colombo A.L."/>
            <person name="Calvo B."/>
            <person name="Cuomo C.A."/>
            <person name="Desjardins C.A."/>
            <person name="Berkow E.L."/>
            <person name="Castanheira M."/>
            <person name="Magobo R.E."/>
            <person name="Jabeen K."/>
            <person name="Asghar R.J."/>
            <person name="Meis J.F."/>
            <person name="Jackson B."/>
            <person name="Chiller T."/>
            <person name="Litvintseva A.P."/>
        </authorList>
    </citation>
    <scope>NUCLEOTIDE SEQUENCE [LARGE SCALE GENOMIC DNA]</scope>
    <source>
        <strain evidence="7">B8441</strain>
    </source>
</reference>
<dbReference type="STRING" id="498019.A0A2H0ZVT6"/>
<dbReference type="Proteomes" id="UP000825438">
    <property type="component" value="Chromosome VII"/>
</dbReference>
<evidence type="ECO:0000259" key="6">
    <source>
        <dbReference type="PROSITE" id="PS50114"/>
    </source>
</evidence>
<name>A0A2H0ZVT6_CANAR</name>
<organism evidence="7">
    <name type="scientific">Candidozyma auris</name>
    <name type="common">Yeast</name>
    <name type="synonym">Candida auris</name>
    <dbReference type="NCBI Taxonomy" id="498019"/>
    <lineage>
        <taxon>Eukaryota</taxon>
        <taxon>Fungi</taxon>
        <taxon>Dikarya</taxon>
        <taxon>Ascomycota</taxon>
        <taxon>Saccharomycotina</taxon>
        <taxon>Pichiomycetes</taxon>
        <taxon>Metschnikowiaceae</taxon>
        <taxon>Candidozyma</taxon>
    </lineage>
</organism>
<reference evidence="8" key="3">
    <citation type="submission" date="2021-06" db="EMBL/GenBank/DDBJ databases">
        <title>Candida auris outbreak in lebanese hospital.</title>
        <authorList>
            <person name="Finianos M."/>
        </authorList>
    </citation>
    <scope>NUCLEOTIDE SEQUENCE</scope>
    <source>
        <strain evidence="8">CA7LBN</strain>
    </source>
</reference>
<evidence type="ECO:0000256" key="1">
    <source>
        <dbReference type="ARBA" id="ARBA00022723"/>
    </source>
</evidence>
<keyword evidence="1" id="KW-0479">Metal-binding</keyword>
<evidence type="ECO:0000256" key="5">
    <source>
        <dbReference type="SAM" id="MobiDB-lite"/>
    </source>
</evidence>
<dbReference type="VEuPathDB" id="FungiDB:QG37_06191"/>
<dbReference type="GO" id="GO:0006355">
    <property type="term" value="P:regulation of DNA-templated transcription"/>
    <property type="evidence" value="ECO:0007669"/>
    <property type="project" value="InterPro"/>
</dbReference>
<gene>
    <name evidence="7" type="ORF">B9J08_002529</name>
    <name evidence="8" type="ORF">CA7LBN_004637</name>
</gene>
<protein>
    <recommendedName>
        <fullName evidence="6">GATA-type domain-containing protein</fullName>
    </recommendedName>
</protein>
<feature type="compositionally biased region" description="Low complexity" evidence="5">
    <location>
        <begin position="26"/>
        <end position="41"/>
    </location>
</feature>
<dbReference type="SMART" id="SM00401">
    <property type="entry name" value="ZnF_GATA"/>
    <property type="match status" value="1"/>
</dbReference>
<feature type="region of interest" description="Disordered" evidence="5">
    <location>
        <begin position="65"/>
        <end position="100"/>
    </location>
</feature>
<dbReference type="GO" id="GO:0043565">
    <property type="term" value="F:sequence-specific DNA binding"/>
    <property type="evidence" value="ECO:0007669"/>
    <property type="project" value="InterPro"/>
</dbReference>
<feature type="region of interest" description="Disordered" evidence="5">
    <location>
        <begin position="21"/>
        <end position="45"/>
    </location>
</feature>
<dbReference type="SUPFAM" id="SSF81995">
    <property type="entry name" value="beta-sandwich domain of Sec23/24"/>
    <property type="match status" value="1"/>
</dbReference>
<dbReference type="PANTHER" id="PTHR45658">
    <property type="entry name" value="GATA TRANSCRIPTION FACTOR"/>
    <property type="match status" value="1"/>
</dbReference>
<dbReference type="VEuPathDB" id="FungiDB:CJI97_002074"/>
<reference evidence="7" key="2">
    <citation type="submission" date="2017-11" db="EMBL/GenBank/DDBJ databases">
        <title>Candida auris genome assembly and annotation.</title>
        <authorList>
            <person name="Munoz J.F."/>
            <person name="Gade L.G."/>
            <person name="Chow N.A."/>
            <person name="Litvintseva A.P."/>
            <person name="Loparev V.N."/>
            <person name="Cuomo C.A."/>
        </authorList>
    </citation>
    <scope>NUCLEOTIDE SEQUENCE</scope>
    <source>
        <strain evidence="7">B8441</strain>
    </source>
</reference>
<dbReference type="InterPro" id="IPR013088">
    <property type="entry name" value="Znf_NHR/GATA"/>
</dbReference>
<dbReference type="VEuPathDB" id="FungiDB:CJJ07_003812"/>
<dbReference type="InterPro" id="IPR051140">
    <property type="entry name" value="GATA_TF"/>
</dbReference>
<evidence type="ECO:0000256" key="4">
    <source>
        <dbReference type="PROSITE-ProRule" id="PRU00094"/>
    </source>
</evidence>
<dbReference type="SUPFAM" id="SSF57716">
    <property type="entry name" value="Glucocorticoid receptor-like (DNA-binding domain)"/>
    <property type="match status" value="1"/>
</dbReference>
<dbReference type="PROSITE" id="PS50114">
    <property type="entry name" value="GATA_ZN_FINGER_2"/>
    <property type="match status" value="1"/>
</dbReference>
<dbReference type="GO" id="GO:0008270">
    <property type="term" value="F:zinc ion binding"/>
    <property type="evidence" value="ECO:0007669"/>
    <property type="project" value="UniProtKB-KW"/>
</dbReference>
<dbReference type="VEuPathDB" id="FungiDB:CJI96_0005083"/>
<dbReference type="EMBL" id="PEKT02000006">
    <property type="protein sequence ID" value="PIS54749.1"/>
    <property type="molecule type" value="Genomic_DNA"/>
</dbReference>
<evidence type="ECO:0000256" key="3">
    <source>
        <dbReference type="ARBA" id="ARBA00022833"/>
    </source>
</evidence>
<dbReference type="OMA" id="VINKPMN"/>
<evidence type="ECO:0000313" key="7">
    <source>
        <dbReference type="EMBL" id="PIS54749.1"/>
    </source>
</evidence>
<feature type="domain" description="GATA-type" evidence="6">
    <location>
        <begin position="156"/>
        <end position="191"/>
    </location>
</feature>
<dbReference type="CDD" id="cd00202">
    <property type="entry name" value="ZnF_GATA"/>
    <property type="match status" value="1"/>
</dbReference>
<evidence type="ECO:0000256" key="2">
    <source>
        <dbReference type="ARBA" id="ARBA00022771"/>
    </source>
</evidence>
<dbReference type="VEuPathDB" id="FungiDB:B9J08_002529"/>
<evidence type="ECO:0000313" key="8">
    <source>
        <dbReference type="EMBL" id="QWW25733.1"/>
    </source>
</evidence>
<proteinExistence type="predicted"/>
<keyword evidence="2 4" id="KW-0863">Zinc-finger</keyword>
<dbReference type="AlphaFoldDB" id="A0A2H0ZVT6"/>
<feature type="region of interest" description="Disordered" evidence="5">
    <location>
        <begin position="243"/>
        <end position="270"/>
    </location>
</feature>
<sequence>MPAATAKVKLPSISELTSHSALAHDPLPSSLSSTPSSLSPSIFHQPSTISSSAASSFRNFDLHHIPPPLPLHPQHLPPRPLPPSSSHYSYGQPPVPSPIFQHHQHLLPHQQQQQQQQHFYVPVYYPSPSVDNSPPAPTPAPKPATAADYRVPEVINKPMNKCHRCGTTETPEWRRGPNGLRTLCNACGLFHAKLVRRKGAAWAAEEVLNNKVCKGKNGRRISVKKQAMDESKKRMKQAQVVEIPPLPPARGYSSGSTPASSSGSPVYQFR</sequence>
<dbReference type="InterPro" id="IPR000679">
    <property type="entry name" value="Znf_GATA"/>
</dbReference>
<dbReference type="Pfam" id="PF00320">
    <property type="entry name" value="GATA"/>
    <property type="match status" value="1"/>
</dbReference>
<feature type="compositionally biased region" description="Pro residues" evidence="5">
    <location>
        <begin position="65"/>
        <end position="83"/>
    </location>
</feature>
<dbReference type="Gene3D" id="3.30.50.10">
    <property type="entry name" value="Erythroid Transcription Factor GATA-1, subunit A"/>
    <property type="match status" value="1"/>
</dbReference>
<accession>A0A2H0ZVT6</accession>
<dbReference type="EMBL" id="CP076755">
    <property type="protein sequence ID" value="QWW25733.1"/>
    <property type="molecule type" value="Genomic_DNA"/>
</dbReference>
<feature type="compositionally biased region" description="Low complexity" evidence="5">
    <location>
        <begin position="253"/>
        <end position="270"/>
    </location>
</feature>
<keyword evidence="3" id="KW-0862">Zinc</keyword>